<evidence type="ECO:0000256" key="3">
    <source>
        <dbReference type="ARBA" id="ARBA00023125"/>
    </source>
</evidence>
<dbReference type="NCBIfam" id="NF033592">
    <property type="entry name" value="transpos_IS4_1"/>
    <property type="match status" value="1"/>
</dbReference>
<reference evidence="7 8" key="1">
    <citation type="submission" date="2018-06" db="EMBL/GenBank/DDBJ databases">
        <title>Genomic Encyclopedia of Archaeal and Bacterial Type Strains, Phase II (KMG-II): from individual species to whole genera.</title>
        <authorList>
            <person name="Goeker M."/>
        </authorList>
    </citation>
    <scope>NUCLEOTIDE SEQUENCE [LARGE SCALE GENOMIC DNA]</scope>
    <source>
        <strain evidence="7 8">DSM 14825</strain>
    </source>
</reference>
<dbReference type="InterPro" id="IPR012337">
    <property type="entry name" value="RNaseH-like_sf"/>
</dbReference>
<keyword evidence="4" id="KW-0233">DNA recombination</keyword>
<evidence type="ECO:0000313" key="7">
    <source>
        <dbReference type="EMBL" id="RAJ31156.1"/>
    </source>
</evidence>
<dbReference type="GO" id="GO:0003677">
    <property type="term" value="F:DNA binding"/>
    <property type="evidence" value="ECO:0007669"/>
    <property type="project" value="UniProtKB-KW"/>
</dbReference>
<dbReference type="InterPro" id="IPR025399">
    <property type="entry name" value="DUF4372"/>
</dbReference>
<evidence type="ECO:0000256" key="1">
    <source>
        <dbReference type="ARBA" id="ARBA00010075"/>
    </source>
</evidence>
<organism evidence="7 8">
    <name type="scientific">Pedobacter cryoconitis</name>
    <dbReference type="NCBI Taxonomy" id="188932"/>
    <lineage>
        <taxon>Bacteria</taxon>
        <taxon>Pseudomonadati</taxon>
        <taxon>Bacteroidota</taxon>
        <taxon>Sphingobacteriia</taxon>
        <taxon>Sphingobacteriales</taxon>
        <taxon>Sphingobacteriaceae</taxon>
        <taxon>Pedobacter</taxon>
    </lineage>
</organism>
<protein>
    <submittedName>
        <fullName evidence="7">IS4 transposase</fullName>
    </submittedName>
</protein>
<sequence length="411" mass="47801">MSKSNYFSSKSVFGQLISLIDDQLIKVAVKKSDSDRYVKRFKTKDHLISMLFCSFAKCTSLREVSGAMLGLSGKTAGFQLSHIPKRSTLSDANKKRKVEFFEEIYHKLLAQYGSFLSDSRIQDVLKKQVKIIDSTTISLFKDILSCVGRKSKDGKSKGGIKVHTVINADEKVPSMVWFSPATTHDHNFLKKLNCDDNTIYVFDKGYNDYSAFKYFTDHKTGFVTRIKDNALYDMIETREIPETIHSGVLLDEIIEIEVKEGKIVSKLKLRKVKFYDREHKREFEFITNLFDLRADLIAALYKIRWQIELLFKQLKQNFPLRYFLGDNENAIKIQIYCVLIVNLLIAVIKKKLKRSWAFSNLVSFCKIHLFNYIQLIKFLENPEKDWIIDQAESEQMDFFDALFLKTPKKQT</sequence>
<dbReference type="Proteomes" id="UP000249754">
    <property type="component" value="Unassembled WGS sequence"/>
</dbReference>
<keyword evidence="2" id="KW-0815">Transposition</keyword>
<dbReference type="AlphaFoldDB" id="A0A327SPE1"/>
<gene>
    <name evidence="7" type="ORF">LY11_02387</name>
</gene>
<dbReference type="PANTHER" id="PTHR33258:SF1">
    <property type="entry name" value="TRANSPOSASE INSL FOR INSERTION SEQUENCE ELEMENT IS186A-RELATED"/>
    <property type="match status" value="1"/>
</dbReference>
<proteinExistence type="inferred from homology"/>
<evidence type="ECO:0000256" key="2">
    <source>
        <dbReference type="ARBA" id="ARBA00022578"/>
    </source>
</evidence>
<comment type="similarity">
    <text evidence="1">Belongs to the transposase 11 family.</text>
</comment>
<dbReference type="OrthoDB" id="7327264at2"/>
<dbReference type="Pfam" id="PF14294">
    <property type="entry name" value="DUF4372"/>
    <property type="match status" value="1"/>
</dbReference>
<feature type="domain" description="Transposase IS4-like" evidence="5">
    <location>
        <begin position="126"/>
        <end position="341"/>
    </location>
</feature>
<evidence type="ECO:0000313" key="8">
    <source>
        <dbReference type="Proteomes" id="UP000249754"/>
    </source>
</evidence>
<dbReference type="PANTHER" id="PTHR33258">
    <property type="entry name" value="TRANSPOSASE INSL FOR INSERTION SEQUENCE ELEMENT IS186A-RELATED"/>
    <property type="match status" value="1"/>
</dbReference>
<dbReference type="GO" id="GO:0004803">
    <property type="term" value="F:transposase activity"/>
    <property type="evidence" value="ECO:0007669"/>
    <property type="project" value="InterPro"/>
</dbReference>
<dbReference type="GO" id="GO:0006313">
    <property type="term" value="P:DNA transposition"/>
    <property type="evidence" value="ECO:0007669"/>
    <property type="project" value="InterPro"/>
</dbReference>
<dbReference type="Pfam" id="PF01609">
    <property type="entry name" value="DDE_Tnp_1"/>
    <property type="match status" value="1"/>
</dbReference>
<keyword evidence="3" id="KW-0238">DNA-binding</keyword>
<evidence type="ECO:0000259" key="5">
    <source>
        <dbReference type="Pfam" id="PF01609"/>
    </source>
</evidence>
<accession>A0A327SPE1</accession>
<comment type="caution">
    <text evidence="7">The sequence shown here is derived from an EMBL/GenBank/DDBJ whole genome shotgun (WGS) entry which is preliminary data.</text>
</comment>
<evidence type="ECO:0000256" key="4">
    <source>
        <dbReference type="ARBA" id="ARBA00023172"/>
    </source>
</evidence>
<dbReference type="SUPFAM" id="SSF53098">
    <property type="entry name" value="Ribonuclease H-like"/>
    <property type="match status" value="1"/>
</dbReference>
<dbReference type="RefSeq" id="WP_111633891.1">
    <property type="nucleotide sequence ID" value="NZ_QLLR01000009.1"/>
</dbReference>
<dbReference type="InterPro" id="IPR002559">
    <property type="entry name" value="Transposase_11"/>
</dbReference>
<name>A0A327SPE1_9SPHI</name>
<feature type="domain" description="DUF4372" evidence="6">
    <location>
        <begin position="9"/>
        <end position="68"/>
    </location>
</feature>
<evidence type="ECO:0000259" key="6">
    <source>
        <dbReference type="Pfam" id="PF14294"/>
    </source>
</evidence>
<dbReference type="InterPro" id="IPR047952">
    <property type="entry name" value="Transpos_IS4"/>
</dbReference>
<dbReference type="EMBL" id="QLLR01000009">
    <property type="protein sequence ID" value="RAJ31156.1"/>
    <property type="molecule type" value="Genomic_DNA"/>
</dbReference>